<dbReference type="OrthoDB" id="6123486at2759"/>
<accession>A0A8B6H4Q1</accession>
<dbReference type="InterPro" id="IPR043136">
    <property type="entry name" value="B30.2/SPRY_sf"/>
</dbReference>
<protein>
    <recommendedName>
        <fullName evidence="2">B30.2/SPRY domain-containing protein</fullName>
    </recommendedName>
</protein>
<evidence type="ECO:0000259" key="2">
    <source>
        <dbReference type="PROSITE" id="PS50188"/>
    </source>
</evidence>
<proteinExistence type="predicted"/>
<dbReference type="Proteomes" id="UP000596742">
    <property type="component" value="Unassembled WGS sequence"/>
</dbReference>
<sequence length="294" mass="33506">MMSSLYDTVDFSSDDYDRVGIQRPKSQGNQNQQKPVVTKNICVRIKQHRFSILAFVSGIIITIFITVPVMLTKSSTIEDDSRFDRKSTHLSVFLSKDNTILSNVYTRETPDAVNHPKQLQTYLGTLGNRCFTSTDKIYFEIKSTFNILSTMQDNDTRTLIAEVGLVGRNKVDNYFYVGGSDGWSFSIHNCLRSICLSAEHQKQNFDKPIKIISNSNKARTHVSGRLGFFVNMNRKEFSVIDKETMTILHTFQRVSSPGEICPAFAVYNPRVVEVKVEMTYSYDFQKIPVFNVIA</sequence>
<keyword evidence="1" id="KW-0472">Membrane</keyword>
<dbReference type="EMBL" id="UYJE01009537">
    <property type="protein sequence ID" value="VDI74292.1"/>
    <property type="molecule type" value="Genomic_DNA"/>
</dbReference>
<dbReference type="InterPro" id="IPR013320">
    <property type="entry name" value="ConA-like_dom_sf"/>
</dbReference>
<evidence type="ECO:0000256" key="1">
    <source>
        <dbReference type="SAM" id="Phobius"/>
    </source>
</evidence>
<evidence type="ECO:0000313" key="4">
    <source>
        <dbReference type="Proteomes" id="UP000596742"/>
    </source>
</evidence>
<reference evidence="3" key="1">
    <citation type="submission" date="2018-11" db="EMBL/GenBank/DDBJ databases">
        <authorList>
            <person name="Alioto T."/>
            <person name="Alioto T."/>
        </authorList>
    </citation>
    <scope>NUCLEOTIDE SEQUENCE</scope>
</reference>
<gene>
    <name evidence="3" type="ORF">MGAL_10B005220</name>
</gene>
<keyword evidence="4" id="KW-1185">Reference proteome</keyword>
<keyword evidence="1" id="KW-1133">Transmembrane helix</keyword>
<dbReference type="InterPro" id="IPR001870">
    <property type="entry name" value="B30.2/SPRY"/>
</dbReference>
<dbReference type="Gene3D" id="2.60.120.920">
    <property type="match status" value="1"/>
</dbReference>
<keyword evidence="1" id="KW-0812">Transmembrane</keyword>
<dbReference type="PROSITE" id="PS50188">
    <property type="entry name" value="B302_SPRY"/>
    <property type="match status" value="1"/>
</dbReference>
<organism evidence="3 4">
    <name type="scientific">Mytilus galloprovincialis</name>
    <name type="common">Mediterranean mussel</name>
    <dbReference type="NCBI Taxonomy" id="29158"/>
    <lineage>
        <taxon>Eukaryota</taxon>
        <taxon>Metazoa</taxon>
        <taxon>Spiralia</taxon>
        <taxon>Lophotrochozoa</taxon>
        <taxon>Mollusca</taxon>
        <taxon>Bivalvia</taxon>
        <taxon>Autobranchia</taxon>
        <taxon>Pteriomorphia</taxon>
        <taxon>Mytilida</taxon>
        <taxon>Mytiloidea</taxon>
        <taxon>Mytilidae</taxon>
        <taxon>Mytilinae</taxon>
        <taxon>Mytilus</taxon>
    </lineage>
</organism>
<dbReference type="SUPFAM" id="SSF49899">
    <property type="entry name" value="Concanavalin A-like lectins/glucanases"/>
    <property type="match status" value="1"/>
</dbReference>
<feature type="transmembrane region" description="Helical" evidence="1">
    <location>
        <begin position="50"/>
        <end position="71"/>
    </location>
</feature>
<evidence type="ECO:0000313" key="3">
    <source>
        <dbReference type="EMBL" id="VDI74292.1"/>
    </source>
</evidence>
<name>A0A8B6H4Q1_MYTGA</name>
<feature type="domain" description="B30.2/SPRY" evidence="2">
    <location>
        <begin position="61"/>
        <end position="283"/>
    </location>
</feature>
<dbReference type="AlphaFoldDB" id="A0A8B6H4Q1"/>
<comment type="caution">
    <text evidence="3">The sequence shown here is derived from an EMBL/GenBank/DDBJ whole genome shotgun (WGS) entry which is preliminary data.</text>
</comment>